<evidence type="ECO:0000313" key="7">
    <source>
        <dbReference type="EMBL" id="KAK6725673.1"/>
    </source>
</evidence>
<keyword evidence="4" id="KW-0539">Nucleus</keyword>
<feature type="compositionally biased region" description="Polar residues" evidence="6">
    <location>
        <begin position="1185"/>
        <end position="1198"/>
    </location>
</feature>
<dbReference type="CDD" id="cd22926">
    <property type="entry name" value="HFD_SPT3"/>
    <property type="match status" value="1"/>
</dbReference>
<comment type="caution">
    <text evidence="7">The sequence shown here is derived from an EMBL/GenBank/DDBJ whole genome shotgun (WGS) entry which is preliminary data.</text>
</comment>
<comment type="subcellular location">
    <subcellularLocation>
        <location evidence="1">Nucleus</location>
    </subcellularLocation>
</comment>
<dbReference type="EMBL" id="JAVFWL010000001">
    <property type="protein sequence ID" value="KAK6725673.1"/>
    <property type="molecule type" value="Genomic_DNA"/>
</dbReference>
<feature type="compositionally biased region" description="Acidic residues" evidence="6">
    <location>
        <begin position="491"/>
        <end position="501"/>
    </location>
</feature>
<feature type="region of interest" description="Disordered" evidence="6">
    <location>
        <begin position="215"/>
        <end position="242"/>
    </location>
</feature>
<evidence type="ECO:0000256" key="6">
    <source>
        <dbReference type="SAM" id="MobiDB-lite"/>
    </source>
</evidence>
<evidence type="ECO:0000256" key="1">
    <source>
        <dbReference type="ARBA" id="ARBA00004123"/>
    </source>
</evidence>
<feature type="region of interest" description="Disordered" evidence="6">
    <location>
        <begin position="619"/>
        <end position="651"/>
    </location>
</feature>
<keyword evidence="2" id="KW-0805">Transcription regulation</keyword>
<gene>
    <name evidence="7" type="primary">Necator_chrI.g281</name>
    <name evidence="7" type="ORF">RB195_004160</name>
</gene>
<feature type="region of interest" description="Disordered" evidence="6">
    <location>
        <begin position="464"/>
        <end position="559"/>
    </location>
</feature>
<accession>A0ABR1BKM3</accession>
<evidence type="ECO:0000256" key="2">
    <source>
        <dbReference type="ARBA" id="ARBA00023015"/>
    </source>
</evidence>
<feature type="compositionally biased region" description="Acidic residues" evidence="6">
    <location>
        <begin position="260"/>
        <end position="270"/>
    </location>
</feature>
<evidence type="ECO:0000256" key="3">
    <source>
        <dbReference type="ARBA" id="ARBA00023163"/>
    </source>
</evidence>
<dbReference type="InterPro" id="IPR003195">
    <property type="entry name" value="TFIID_TAF13"/>
</dbReference>
<evidence type="ECO:0000313" key="8">
    <source>
        <dbReference type="Proteomes" id="UP001303046"/>
    </source>
</evidence>
<keyword evidence="3" id="KW-0804">Transcription</keyword>
<dbReference type="Proteomes" id="UP001303046">
    <property type="component" value="Unassembled WGS sequence"/>
</dbReference>
<dbReference type="PANTHER" id="PTHR11380">
    <property type="entry name" value="TRANSCRIPTION INITIATION FACTOR TFIID/SUPT3-RELATED"/>
    <property type="match status" value="1"/>
</dbReference>
<feature type="region of interest" description="Disordered" evidence="6">
    <location>
        <begin position="1182"/>
        <end position="1206"/>
    </location>
</feature>
<keyword evidence="8" id="KW-1185">Reference proteome</keyword>
<organism evidence="7 8">
    <name type="scientific">Necator americanus</name>
    <name type="common">Human hookworm</name>
    <dbReference type="NCBI Taxonomy" id="51031"/>
    <lineage>
        <taxon>Eukaryota</taxon>
        <taxon>Metazoa</taxon>
        <taxon>Ecdysozoa</taxon>
        <taxon>Nematoda</taxon>
        <taxon>Chromadorea</taxon>
        <taxon>Rhabditida</taxon>
        <taxon>Rhabditina</taxon>
        <taxon>Rhabditomorpha</taxon>
        <taxon>Strongyloidea</taxon>
        <taxon>Ancylostomatidae</taxon>
        <taxon>Bunostominae</taxon>
        <taxon>Necator</taxon>
    </lineage>
</organism>
<protein>
    <submittedName>
        <fullName evidence="7">Uncharacterized protein</fullName>
    </submittedName>
</protein>
<evidence type="ECO:0000256" key="4">
    <source>
        <dbReference type="ARBA" id="ARBA00023242"/>
    </source>
</evidence>
<feature type="compositionally biased region" description="Acidic residues" evidence="6">
    <location>
        <begin position="637"/>
        <end position="647"/>
    </location>
</feature>
<feature type="coiled-coil region" evidence="5">
    <location>
        <begin position="1101"/>
        <end position="1135"/>
    </location>
</feature>
<dbReference type="PANTHER" id="PTHR11380:SF16">
    <property type="entry name" value="TRANSCRIPTION INITIATION PROTEIN SPT3 HOMOLOG"/>
    <property type="match status" value="1"/>
</dbReference>
<feature type="compositionally biased region" description="Polar residues" evidence="6">
    <location>
        <begin position="14"/>
        <end position="29"/>
    </location>
</feature>
<feature type="region of interest" description="Disordered" evidence="6">
    <location>
        <begin position="1"/>
        <end position="30"/>
    </location>
</feature>
<keyword evidence="5" id="KW-0175">Coiled coil</keyword>
<name>A0ABR1BKM3_NECAM</name>
<feature type="compositionally biased region" description="Acidic residues" evidence="6">
    <location>
        <begin position="515"/>
        <end position="524"/>
    </location>
</feature>
<evidence type="ECO:0000256" key="5">
    <source>
        <dbReference type="SAM" id="Coils"/>
    </source>
</evidence>
<proteinExistence type="predicted"/>
<feature type="region of interest" description="Disordered" evidence="6">
    <location>
        <begin position="256"/>
        <end position="291"/>
    </location>
</feature>
<sequence>MSSPPLHASKEPQKTSATHCDPDQPSTTYYIPGEARFLDSSSDQQSALVPFSYGQISYEVEDPAGTFNYSFNPRHSMSKYLEDVDSQGSGMLDAPLETLSFPAPASVPSNFSYLTGPMSKETLISDSCSPPDGAQFSPPEYNPELMPLSAPMSSESQYIPSPSEHSEELADSHIVVGQPAVNATLKDVEGVRYESPKNHDESWIMRAFYSSSEDFNSPEEWDVRKSTEVEDNTQLGTDESDGRASLVDKLFAMLERAEESGEDEETDENDVTLVRDSQPTPEPTAEHLPGHFPLHYRQTSPIQDVPTAIPAYLSRQIPTEYAADSFHSQNTYGLPQIPYLAPSELILQQRQEQLPIIESSSSAPAPAPPMVYTQPSLQTASPPPPSYAVPPTHQFHQPPHQYFRPIPTDYLSQPQMDVNISYSQIEPSFQDLPGAWNVAPYRLPGQPVTYLPPRQFVDTLQSEEFVPQEPESVLDISQAQKAASEASSASEESESATDPDVWESVSVRRCPQQDEMQEEEEGEVREEPRPKGPPFEQKGPTFNKDVKPVPPPPPSSPVSVLREKQLEAMDPQSFVQQFEREIDHLEDVSIREISDYDRQQELNELRQKMCDRFQRLYPNLFSDEDEETTDVEPKSSEEEDETGDPPDGEVIRNGIQLTARYLALWFPDEKERKEMIPWNILRKIKAIRLCFLDNRVGHGEYETFNIGEFVTTTGHMMFAYGDGPEALDETRLFVLDIVRQQMNMLLRRVWYQIVQKQERRVFTYSHIFSLYKKHPIRLRRLVRYLVEQNRKRHMLYRVMIDQGRRRGQNYFENRMGVNETGATEVICLRKRAPHIYYALEELYKDKLEFLCEERRLQDCDPELAEIKMFLKRRNRHLSAENKELLDYARRVSYCSRTGRLSSFRAHRFHEFLGFPDLQTDLIYVLDFMAREIVMEVTYKAALVHKREQQDPLIAYAPGFMHKPISKTEAVTESLGLHHYEEALRSMEGWRQNQDILFGAEENKILLSYGKNPIKWESDGAYNQREAAERRDFEKDGPIPRRTLYLSCAELFEEHKKVLRGEYWDSSPEDLTKEAIALANAYAEARRLKLDLKQPPVPPKWKQQDERDIADERERLEKLRSINRQHQEEMRLTEQLVKLMAKSNINDSCESSSVVTQKTNLDEIFDLEKARKAVYTAVRRRKAVADTQQRGSTQSNISSRKIESNKD</sequence>
<reference evidence="7 8" key="1">
    <citation type="submission" date="2023-08" db="EMBL/GenBank/DDBJ databases">
        <title>A Necator americanus chromosomal reference genome.</title>
        <authorList>
            <person name="Ilik V."/>
            <person name="Petrzelkova K.J."/>
            <person name="Pardy F."/>
            <person name="Fuh T."/>
            <person name="Niatou-Singa F.S."/>
            <person name="Gouil Q."/>
            <person name="Baker L."/>
            <person name="Ritchie M.E."/>
            <person name="Jex A.R."/>
            <person name="Gazzola D."/>
            <person name="Li H."/>
            <person name="Toshio Fujiwara R."/>
            <person name="Zhan B."/>
            <person name="Aroian R.V."/>
            <person name="Pafco B."/>
            <person name="Schwarz E.M."/>
        </authorList>
    </citation>
    <scope>NUCLEOTIDE SEQUENCE [LARGE SCALE GENOMIC DNA]</scope>
    <source>
        <strain evidence="7 8">Aroian</strain>
        <tissue evidence="7">Whole animal</tissue>
    </source>
</reference>
<dbReference type="Pfam" id="PF02269">
    <property type="entry name" value="TFIID-18kDa"/>
    <property type="match status" value="1"/>
</dbReference>